<evidence type="ECO:0000313" key="1">
    <source>
        <dbReference type="EMBL" id="KAK6630896.1"/>
    </source>
</evidence>
<gene>
    <name evidence="1" type="ORF">RUM44_003066</name>
</gene>
<sequence>MDERVRHLSKDQRRQKKFCLNGGTAETEIKGVFVNEGPERKLKCWQGEMGKEKKEKSLTEGKAVYKSETRVTVKQGD</sequence>
<organism evidence="1 2">
    <name type="scientific">Polyplax serrata</name>
    <name type="common">Common mouse louse</name>
    <dbReference type="NCBI Taxonomy" id="468196"/>
    <lineage>
        <taxon>Eukaryota</taxon>
        <taxon>Metazoa</taxon>
        <taxon>Ecdysozoa</taxon>
        <taxon>Arthropoda</taxon>
        <taxon>Hexapoda</taxon>
        <taxon>Insecta</taxon>
        <taxon>Pterygota</taxon>
        <taxon>Neoptera</taxon>
        <taxon>Paraneoptera</taxon>
        <taxon>Psocodea</taxon>
        <taxon>Troctomorpha</taxon>
        <taxon>Phthiraptera</taxon>
        <taxon>Anoplura</taxon>
        <taxon>Polyplacidae</taxon>
        <taxon>Polyplax</taxon>
    </lineage>
</organism>
<evidence type="ECO:0000313" key="2">
    <source>
        <dbReference type="Proteomes" id="UP001359485"/>
    </source>
</evidence>
<dbReference type="Proteomes" id="UP001359485">
    <property type="component" value="Unassembled WGS sequence"/>
</dbReference>
<reference evidence="1 2" key="1">
    <citation type="submission" date="2023-09" db="EMBL/GenBank/DDBJ databases">
        <title>Genomes of two closely related lineages of the louse Polyplax serrata with different host specificities.</title>
        <authorList>
            <person name="Martinu J."/>
            <person name="Tarabai H."/>
            <person name="Stefka J."/>
            <person name="Hypsa V."/>
        </authorList>
    </citation>
    <scope>NUCLEOTIDE SEQUENCE [LARGE SCALE GENOMIC DNA]</scope>
    <source>
        <strain evidence="1">98ZLc_SE</strain>
    </source>
</reference>
<name>A0ABR1AXG2_POLSC</name>
<dbReference type="EMBL" id="JAWJWF010000007">
    <property type="protein sequence ID" value="KAK6630896.1"/>
    <property type="molecule type" value="Genomic_DNA"/>
</dbReference>
<comment type="caution">
    <text evidence="1">The sequence shown here is derived from an EMBL/GenBank/DDBJ whole genome shotgun (WGS) entry which is preliminary data.</text>
</comment>
<proteinExistence type="predicted"/>
<protein>
    <submittedName>
        <fullName evidence="1">Uncharacterized protein</fullName>
    </submittedName>
</protein>
<keyword evidence="2" id="KW-1185">Reference proteome</keyword>
<accession>A0ABR1AXG2</accession>